<evidence type="ECO:0000256" key="6">
    <source>
        <dbReference type="ARBA" id="ARBA00023136"/>
    </source>
</evidence>
<dbReference type="PROSITE" id="PS50939">
    <property type="entry name" value="CYTOCHROME_B561"/>
    <property type="match status" value="1"/>
</dbReference>
<dbReference type="OrthoDB" id="6372137at2759"/>
<feature type="transmembrane region" description="Helical" evidence="8">
    <location>
        <begin position="467"/>
        <end position="488"/>
    </location>
</feature>
<protein>
    <submittedName>
        <fullName evidence="11">Putative ferric-chelate reductase 1</fullName>
    </submittedName>
</protein>
<dbReference type="Pfam" id="PF03188">
    <property type="entry name" value="Cytochrom_B561"/>
    <property type="match status" value="1"/>
</dbReference>
<feature type="transmembrane region" description="Helical" evidence="8">
    <location>
        <begin position="427"/>
        <end position="446"/>
    </location>
</feature>
<keyword evidence="3 8" id="KW-0812">Transmembrane</keyword>
<feature type="compositionally biased region" description="Low complexity" evidence="7">
    <location>
        <begin position="77"/>
        <end position="99"/>
    </location>
</feature>
<dbReference type="InterPro" id="IPR042789">
    <property type="entry name" value="FRRS1L"/>
</dbReference>
<dbReference type="PANTHER" id="PTHR46902">
    <property type="entry name" value="DOMON DOMAIN-CONTAINING PROTEIN FRRS1L"/>
    <property type="match status" value="1"/>
</dbReference>
<gene>
    <name evidence="11" type="ORF">E2C01_035423</name>
</gene>
<comment type="subcellular location">
    <subcellularLocation>
        <location evidence="1">Membrane</location>
    </subcellularLocation>
</comment>
<dbReference type="Proteomes" id="UP000324222">
    <property type="component" value="Unassembled WGS sequence"/>
</dbReference>
<dbReference type="Pfam" id="PF03351">
    <property type="entry name" value="DOMON"/>
    <property type="match status" value="1"/>
</dbReference>
<feature type="compositionally biased region" description="Basic residues" evidence="7">
    <location>
        <begin position="183"/>
        <end position="203"/>
    </location>
</feature>
<feature type="transmembrane region" description="Helical" evidence="8">
    <location>
        <begin position="561"/>
        <end position="582"/>
    </location>
</feature>
<evidence type="ECO:0000259" key="9">
    <source>
        <dbReference type="PROSITE" id="PS50836"/>
    </source>
</evidence>
<dbReference type="GO" id="GO:1900449">
    <property type="term" value="P:regulation of glutamate receptor signaling pathway"/>
    <property type="evidence" value="ECO:0007669"/>
    <property type="project" value="InterPro"/>
</dbReference>
<feature type="domain" description="Cytochrome b561" evidence="10">
    <location>
        <begin position="388"/>
        <end position="588"/>
    </location>
</feature>
<evidence type="ECO:0000313" key="12">
    <source>
        <dbReference type="Proteomes" id="UP000324222"/>
    </source>
</evidence>
<keyword evidence="12" id="KW-1185">Reference proteome</keyword>
<organism evidence="11 12">
    <name type="scientific">Portunus trituberculatus</name>
    <name type="common">Swimming crab</name>
    <name type="synonym">Neptunus trituberculatus</name>
    <dbReference type="NCBI Taxonomy" id="210409"/>
    <lineage>
        <taxon>Eukaryota</taxon>
        <taxon>Metazoa</taxon>
        <taxon>Ecdysozoa</taxon>
        <taxon>Arthropoda</taxon>
        <taxon>Crustacea</taxon>
        <taxon>Multicrustacea</taxon>
        <taxon>Malacostraca</taxon>
        <taxon>Eumalacostraca</taxon>
        <taxon>Eucarida</taxon>
        <taxon>Decapoda</taxon>
        <taxon>Pleocyemata</taxon>
        <taxon>Brachyura</taxon>
        <taxon>Eubrachyura</taxon>
        <taxon>Portunoidea</taxon>
        <taxon>Portunidae</taxon>
        <taxon>Portuninae</taxon>
        <taxon>Portunus</taxon>
    </lineage>
</organism>
<dbReference type="PROSITE" id="PS50836">
    <property type="entry name" value="DOMON"/>
    <property type="match status" value="1"/>
</dbReference>
<feature type="domain" description="DOMON" evidence="9">
    <location>
        <begin position="266"/>
        <end position="385"/>
    </location>
</feature>
<accession>A0A5B7F8E9</accession>
<dbReference type="SMART" id="SM00665">
    <property type="entry name" value="B561"/>
    <property type="match status" value="1"/>
</dbReference>
<keyword evidence="4" id="KW-0249">Electron transport</keyword>
<keyword evidence="6 8" id="KW-0472">Membrane</keyword>
<keyword evidence="5 8" id="KW-1133">Transmembrane helix</keyword>
<proteinExistence type="predicted"/>
<evidence type="ECO:0000256" key="3">
    <source>
        <dbReference type="ARBA" id="ARBA00022692"/>
    </source>
</evidence>
<feature type="transmembrane region" description="Helical" evidence="8">
    <location>
        <begin position="500"/>
        <end position="519"/>
    </location>
</feature>
<feature type="compositionally biased region" description="Low complexity" evidence="7">
    <location>
        <begin position="134"/>
        <end position="164"/>
    </location>
</feature>
<dbReference type="InterPro" id="IPR005018">
    <property type="entry name" value="DOMON_domain"/>
</dbReference>
<dbReference type="InterPro" id="IPR006593">
    <property type="entry name" value="Cyt_b561/ferric_Rdtase_TM"/>
</dbReference>
<evidence type="ECO:0000259" key="10">
    <source>
        <dbReference type="PROSITE" id="PS50939"/>
    </source>
</evidence>
<dbReference type="GO" id="GO:0099072">
    <property type="term" value="P:regulation of postsynaptic membrane neurotransmitter receptor levels"/>
    <property type="evidence" value="ECO:0007669"/>
    <property type="project" value="TreeGrafter"/>
</dbReference>
<dbReference type="CDD" id="cd09628">
    <property type="entry name" value="DOMON_SDR_2_like"/>
    <property type="match status" value="1"/>
</dbReference>
<dbReference type="GO" id="GO:0016020">
    <property type="term" value="C:membrane"/>
    <property type="evidence" value="ECO:0007669"/>
    <property type="project" value="UniProtKB-SubCell"/>
</dbReference>
<sequence>MKKSDESNSNSSNKRNLDMCTASYTLFGKYVASKKAWWKCAGALGGSFVQERTVFWVGVTSEKVTVKRSAPAPPVPETTTTTSTTTSTASTPAVSPASEIDLKENAGDVVINVVEAPSGVLKNDTSVVTPEGDSSPSSLSPTSPSTPILTPSEVSTVSSDSSVGEGEEEAEETPLPDITTPKSKPKPKPGPKRKFGLLGRRRTTTTTAAPSTTTTTTTTTSQPKGEEKLSPEVASLERDLINIYDDCGNSKGCFGFPAECETNKKCTMLVTYSKVSSGYKFEIVGSTTTGYVAAGLSDDEKMGGDSVMACLASAGANSGPDVVMAFNNGRNNEMLVEKKYGLSDIQAAVVNGQAYCTFVRDASTEISGIVFDLDKDRFHLMVATGPVNPNGLSYHDKRTVSSGTVALDSFETVEVRSDLFRTLHACFMVGAWICAASCGIIVARYFKKTWLKSRSCGIDQWFHLHRFFMGLTWSLVIAGVVLILYYLNGWKDLDSRNTEHAILGVVSTGLCFIQPFMALCRCSPTHKRRPVFNWLHWFVGNSAQILGIAAIYFGFGLIGAPTWVVFILIIFVAFHCLVHLLLSIGQCISDSRAESSSNVYPMKELNGSRTPLQPSEKNTDAPVSKEAPCSSLPLFVLSFRQCCVFVVNVVV</sequence>
<evidence type="ECO:0000256" key="8">
    <source>
        <dbReference type="SAM" id="Phobius"/>
    </source>
</evidence>
<dbReference type="EMBL" id="VSRR010005194">
    <property type="protein sequence ID" value="MPC41817.1"/>
    <property type="molecule type" value="Genomic_DNA"/>
</dbReference>
<feature type="region of interest" description="Disordered" evidence="7">
    <location>
        <begin position="122"/>
        <end position="232"/>
    </location>
</feature>
<evidence type="ECO:0000256" key="2">
    <source>
        <dbReference type="ARBA" id="ARBA00022448"/>
    </source>
</evidence>
<feature type="transmembrane region" description="Helical" evidence="8">
    <location>
        <begin position="531"/>
        <end position="555"/>
    </location>
</feature>
<dbReference type="CDD" id="cd08760">
    <property type="entry name" value="Cyt_b561_FRRS1_like"/>
    <property type="match status" value="1"/>
</dbReference>
<feature type="compositionally biased region" description="Acidic residues" evidence="7">
    <location>
        <begin position="165"/>
        <end position="174"/>
    </location>
</feature>
<feature type="region of interest" description="Disordered" evidence="7">
    <location>
        <begin position="65"/>
        <end position="101"/>
    </location>
</feature>
<evidence type="ECO:0000256" key="7">
    <source>
        <dbReference type="SAM" id="MobiDB-lite"/>
    </source>
</evidence>
<name>A0A5B7F8E9_PORTR</name>
<reference evidence="11 12" key="1">
    <citation type="submission" date="2019-05" db="EMBL/GenBank/DDBJ databases">
        <title>Another draft genome of Portunus trituberculatus and its Hox gene families provides insights of decapod evolution.</title>
        <authorList>
            <person name="Jeong J.-H."/>
            <person name="Song I."/>
            <person name="Kim S."/>
            <person name="Choi T."/>
            <person name="Kim D."/>
            <person name="Ryu S."/>
            <person name="Kim W."/>
        </authorList>
    </citation>
    <scope>NUCLEOTIDE SEQUENCE [LARGE SCALE GENOMIC DNA]</scope>
    <source>
        <tissue evidence="11">Muscle</tissue>
    </source>
</reference>
<comment type="caution">
    <text evidence="11">The sequence shown here is derived from an EMBL/GenBank/DDBJ whole genome shotgun (WGS) entry which is preliminary data.</text>
</comment>
<dbReference type="PANTHER" id="PTHR46902:SF1">
    <property type="entry name" value="DOMON DOMAIN-CONTAINING PROTEIN FRRS1L"/>
    <property type="match status" value="1"/>
</dbReference>
<evidence type="ECO:0000256" key="4">
    <source>
        <dbReference type="ARBA" id="ARBA00022982"/>
    </source>
</evidence>
<dbReference type="Gene3D" id="1.20.120.1770">
    <property type="match status" value="1"/>
</dbReference>
<keyword evidence="2" id="KW-0813">Transport</keyword>
<dbReference type="AlphaFoldDB" id="A0A5B7F8E9"/>
<evidence type="ECO:0000313" key="11">
    <source>
        <dbReference type="EMBL" id="MPC41817.1"/>
    </source>
</evidence>
<evidence type="ECO:0000256" key="1">
    <source>
        <dbReference type="ARBA" id="ARBA00004370"/>
    </source>
</evidence>
<evidence type="ECO:0000256" key="5">
    <source>
        <dbReference type="ARBA" id="ARBA00022989"/>
    </source>
</evidence>
<feature type="compositionally biased region" description="Low complexity" evidence="7">
    <location>
        <begin position="204"/>
        <end position="221"/>
    </location>
</feature>